<comment type="caution">
    <text evidence="3">The sequence shown here is derived from an EMBL/GenBank/DDBJ whole genome shotgun (WGS) entry which is preliminary data.</text>
</comment>
<evidence type="ECO:0000259" key="2">
    <source>
        <dbReference type="PROSITE" id="PS51144"/>
    </source>
</evidence>
<dbReference type="PROSITE" id="PS51144">
    <property type="entry name" value="ALPHA_CA_2"/>
    <property type="match status" value="1"/>
</dbReference>
<evidence type="ECO:0000256" key="1">
    <source>
        <dbReference type="SAM" id="MobiDB-lite"/>
    </source>
</evidence>
<evidence type="ECO:0000313" key="4">
    <source>
        <dbReference type="Proteomes" id="UP001233999"/>
    </source>
</evidence>
<feature type="region of interest" description="Disordered" evidence="1">
    <location>
        <begin position="120"/>
        <end position="154"/>
    </location>
</feature>
<keyword evidence="4" id="KW-1185">Reference proteome</keyword>
<feature type="compositionally biased region" description="Basic and acidic residues" evidence="1">
    <location>
        <begin position="243"/>
        <end position="261"/>
    </location>
</feature>
<name>A0AAD8A024_DIPPU</name>
<feature type="domain" description="Alpha-carbonic anhydrase" evidence="2">
    <location>
        <begin position="1"/>
        <end position="109"/>
    </location>
</feature>
<dbReference type="Pfam" id="PF00194">
    <property type="entry name" value="Carb_anhydrase"/>
    <property type="match status" value="1"/>
</dbReference>
<reference evidence="3" key="2">
    <citation type="submission" date="2023-05" db="EMBL/GenBank/DDBJ databases">
        <authorList>
            <person name="Fouks B."/>
        </authorList>
    </citation>
    <scope>NUCLEOTIDE SEQUENCE</scope>
    <source>
        <strain evidence="3">Stay&amp;Tobe</strain>
        <tissue evidence="3">Testes</tissue>
    </source>
</reference>
<dbReference type="InterPro" id="IPR001148">
    <property type="entry name" value="CA_dom"/>
</dbReference>
<dbReference type="AlphaFoldDB" id="A0AAD8A024"/>
<accession>A0AAD8A024</accession>
<protein>
    <recommendedName>
        <fullName evidence="2">Alpha-carbonic anhydrase domain-containing protein</fullName>
    </recommendedName>
</protein>
<proteinExistence type="predicted"/>
<dbReference type="InterPro" id="IPR036398">
    <property type="entry name" value="CA_dom_sf"/>
</dbReference>
<evidence type="ECO:0000313" key="3">
    <source>
        <dbReference type="EMBL" id="KAJ9589923.1"/>
    </source>
</evidence>
<organism evidence="3 4">
    <name type="scientific">Diploptera punctata</name>
    <name type="common">Pacific beetle cockroach</name>
    <dbReference type="NCBI Taxonomy" id="6984"/>
    <lineage>
        <taxon>Eukaryota</taxon>
        <taxon>Metazoa</taxon>
        <taxon>Ecdysozoa</taxon>
        <taxon>Arthropoda</taxon>
        <taxon>Hexapoda</taxon>
        <taxon>Insecta</taxon>
        <taxon>Pterygota</taxon>
        <taxon>Neoptera</taxon>
        <taxon>Polyneoptera</taxon>
        <taxon>Dictyoptera</taxon>
        <taxon>Blattodea</taxon>
        <taxon>Blaberoidea</taxon>
        <taxon>Blaberidae</taxon>
        <taxon>Diplopterinae</taxon>
        <taxon>Diploptera</taxon>
    </lineage>
</organism>
<dbReference type="SUPFAM" id="SSF51069">
    <property type="entry name" value="Carbonic anhydrase"/>
    <property type="match status" value="1"/>
</dbReference>
<dbReference type="EMBL" id="JASPKZ010004585">
    <property type="protein sequence ID" value="KAJ9589923.1"/>
    <property type="molecule type" value="Genomic_DNA"/>
</dbReference>
<feature type="region of interest" description="Disordered" evidence="1">
    <location>
        <begin position="231"/>
        <end position="305"/>
    </location>
</feature>
<dbReference type="Proteomes" id="UP001233999">
    <property type="component" value="Unassembled WGS sequence"/>
</dbReference>
<reference evidence="3" key="1">
    <citation type="journal article" date="2023" name="IScience">
        <title>Live-bearing cockroach genome reveals convergent evolutionary mechanisms linked to viviparity in insects and beyond.</title>
        <authorList>
            <person name="Fouks B."/>
            <person name="Harrison M.C."/>
            <person name="Mikhailova A.A."/>
            <person name="Marchal E."/>
            <person name="English S."/>
            <person name="Carruthers M."/>
            <person name="Jennings E.C."/>
            <person name="Chiamaka E.L."/>
            <person name="Frigard R.A."/>
            <person name="Pippel M."/>
            <person name="Attardo G.M."/>
            <person name="Benoit J.B."/>
            <person name="Bornberg-Bauer E."/>
            <person name="Tobe S.S."/>
        </authorList>
    </citation>
    <scope>NUCLEOTIDE SEQUENCE</scope>
    <source>
        <strain evidence="3">Stay&amp;Tobe</strain>
    </source>
</reference>
<gene>
    <name evidence="3" type="ORF">L9F63_016946</name>
</gene>
<dbReference type="Gene3D" id="3.10.200.10">
    <property type="entry name" value="Alpha carbonic anhydrase"/>
    <property type="match status" value="1"/>
</dbReference>
<feature type="compositionally biased region" description="Polar residues" evidence="1">
    <location>
        <begin position="290"/>
        <end position="305"/>
    </location>
</feature>
<feature type="non-terminal residue" evidence="3">
    <location>
        <position position="1"/>
    </location>
</feature>
<sequence length="321" mass="37432">IQTQPNHGLENIINSLDFIRNPHISARIKPEPLSNIIIPFQQDYLVYWGSVNTPTCSHLILWFICRQPIGISKEQIAKFRNITDITNEPMLRNYRETQFAKDSVIFHVLPSDKTSTTLLQIEQSQSHKKSRRENQNSSQPMDRESTHNHGSKLPPEMIQREILVQPTSFNINHPFIPPEMSRQYLHTPKPMFVPVINGELAPNYKNMYSYAPMMFPYPTPQYVLHGARNKRESSPIENETSESDIHSTRKDIYYKNPRKIETGNMKSNKTTEEEEEQKITFKKVNKNSKDSNQNTSSKDIKKSTNVVNKRIQYPYELENMV</sequence>